<proteinExistence type="inferred from homology"/>
<dbReference type="SUPFAM" id="SSF55120">
    <property type="entry name" value="Pseudouridine synthase"/>
    <property type="match status" value="1"/>
</dbReference>
<reference evidence="7 8" key="1">
    <citation type="submission" date="2023-07" db="EMBL/GenBank/DDBJ databases">
        <title>Genomic Encyclopedia of Type Strains, Phase IV (KMG-IV): sequencing the most valuable type-strain genomes for metagenomic binning, comparative biology and taxonomic classification.</title>
        <authorList>
            <person name="Goeker M."/>
        </authorList>
    </citation>
    <scope>NUCLEOTIDE SEQUENCE [LARGE SCALE GENOMIC DNA]</scope>
    <source>
        <strain evidence="7 8">DSM 4006</strain>
    </source>
</reference>
<dbReference type="NCBIfam" id="TIGR00005">
    <property type="entry name" value="rluA_subfam"/>
    <property type="match status" value="1"/>
</dbReference>
<keyword evidence="3 5" id="KW-0413">Isomerase</keyword>
<organism evidence="7 8">
    <name type="scientific">Alicyclobacillus cycloheptanicus</name>
    <dbReference type="NCBI Taxonomy" id="1457"/>
    <lineage>
        <taxon>Bacteria</taxon>
        <taxon>Bacillati</taxon>
        <taxon>Bacillota</taxon>
        <taxon>Bacilli</taxon>
        <taxon>Bacillales</taxon>
        <taxon>Alicyclobacillaceae</taxon>
        <taxon>Alicyclobacillus</taxon>
    </lineage>
</organism>
<dbReference type="InterPro" id="IPR020103">
    <property type="entry name" value="PsdUridine_synth_cat_dom_sf"/>
</dbReference>
<comment type="caution">
    <text evidence="7">The sequence shown here is derived from an EMBL/GenBank/DDBJ whole genome shotgun (WGS) entry which is preliminary data.</text>
</comment>
<dbReference type="InterPro" id="IPR036986">
    <property type="entry name" value="S4_RNA-bd_sf"/>
</dbReference>
<dbReference type="RefSeq" id="WP_274456160.1">
    <property type="nucleotide sequence ID" value="NZ_CP067097.1"/>
</dbReference>
<evidence type="ECO:0000259" key="6">
    <source>
        <dbReference type="Pfam" id="PF00849"/>
    </source>
</evidence>
<dbReference type="Pfam" id="PF00849">
    <property type="entry name" value="PseudoU_synth_2"/>
    <property type="match status" value="1"/>
</dbReference>
<dbReference type="EMBL" id="JAUSTP010000020">
    <property type="protein sequence ID" value="MDQ0190591.1"/>
    <property type="molecule type" value="Genomic_DNA"/>
</dbReference>
<dbReference type="SUPFAM" id="SSF55174">
    <property type="entry name" value="Alpha-L RNA-binding motif"/>
    <property type="match status" value="1"/>
</dbReference>
<accession>A0ABT9XLJ2</accession>
<evidence type="ECO:0000256" key="4">
    <source>
        <dbReference type="PROSITE-ProRule" id="PRU00182"/>
    </source>
</evidence>
<dbReference type="Proteomes" id="UP001232973">
    <property type="component" value="Unassembled WGS sequence"/>
</dbReference>
<dbReference type="PROSITE" id="PS50889">
    <property type="entry name" value="S4"/>
    <property type="match status" value="1"/>
</dbReference>
<dbReference type="GO" id="GO:0160141">
    <property type="term" value="F:23S rRNA pseudouridine(955/2504/2580) synthase activity"/>
    <property type="evidence" value="ECO:0007669"/>
    <property type="project" value="UniProtKB-EC"/>
</dbReference>
<gene>
    <name evidence="7" type="ORF">J2S03_002458</name>
</gene>
<evidence type="ECO:0000313" key="8">
    <source>
        <dbReference type="Proteomes" id="UP001232973"/>
    </source>
</evidence>
<dbReference type="Gene3D" id="3.10.290.10">
    <property type="entry name" value="RNA-binding S4 domain"/>
    <property type="match status" value="1"/>
</dbReference>
<protein>
    <recommendedName>
        <fullName evidence="5">Pseudouridine synthase</fullName>
        <ecNumber evidence="5">5.4.99.-</ecNumber>
    </recommendedName>
</protein>
<dbReference type="PANTHER" id="PTHR21600:SF87">
    <property type="entry name" value="RNA PSEUDOURIDYLATE SYNTHASE DOMAIN-CONTAINING PROTEIN 1"/>
    <property type="match status" value="1"/>
</dbReference>
<dbReference type="PROSITE" id="PS01129">
    <property type="entry name" value="PSI_RLU"/>
    <property type="match status" value="1"/>
</dbReference>
<keyword evidence="4" id="KW-0694">RNA-binding</keyword>
<comment type="catalytic activity">
    <reaction evidence="1 5">
        <text>a uridine in RNA = a pseudouridine in RNA</text>
        <dbReference type="Rhea" id="RHEA:48348"/>
        <dbReference type="Rhea" id="RHEA-COMP:12068"/>
        <dbReference type="Rhea" id="RHEA-COMP:12069"/>
        <dbReference type="ChEBI" id="CHEBI:65314"/>
        <dbReference type="ChEBI" id="CHEBI:65315"/>
    </reaction>
</comment>
<evidence type="ECO:0000256" key="3">
    <source>
        <dbReference type="ARBA" id="ARBA00023235"/>
    </source>
</evidence>
<evidence type="ECO:0000313" key="7">
    <source>
        <dbReference type="EMBL" id="MDQ0190591.1"/>
    </source>
</evidence>
<dbReference type="CDD" id="cd00165">
    <property type="entry name" value="S4"/>
    <property type="match status" value="1"/>
</dbReference>
<comment type="similarity">
    <text evidence="2 5">Belongs to the pseudouridine synthase RluA family.</text>
</comment>
<name>A0ABT9XLJ2_9BACL</name>
<dbReference type="InterPro" id="IPR006145">
    <property type="entry name" value="PsdUridine_synth_RsuA/RluA"/>
</dbReference>
<dbReference type="CDD" id="cd02869">
    <property type="entry name" value="PseudoU_synth_RluA_like"/>
    <property type="match status" value="1"/>
</dbReference>
<feature type="domain" description="Pseudouridine synthase RsuA/RluA-like" evidence="6">
    <location>
        <begin position="94"/>
        <end position="255"/>
    </location>
</feature>
<evidence type="ECO:0000256" key="5">
    <source>
        <dbReference type="RuleBase" id="RU362028"/>
    </source>
</evidence>
<dbReference type="InterPro" id="IPR006224">
    <property type="entry name" value="PsdUridine_synth_RluA-like_CS"/>
</dbReference>
<evidence type="ECO:0000256" key="1">
    <source>
        <dbReference type="ARBA" id="ARBA00000073"/>
    </source>
</evidence>
<dbReference type="InterPro" id="IPR006225">
    <property type="entry name" value="PsdUridine_synth_RluC/D"/>
</dbReference>
<dbReference type="EC" id="5.4.99.-" evidence="5"/>
<sequence>MIDVLVKPQDEGKKLHRYIRQLLPGVPLSGIYKMLRTGRVKVNGKRGKSEQVVQAGDVIHLYMAEEDFARASKPARKFGGVSRDVEIIHEDESLIVVNKPVGLLVHGAGNEQKDTLVNRVLAYLYDRDPTAYQVFAPAPVNRLDRNTSGLVIFGKTNAVTAELAQQIAAHHVSKWYLAIVRGVLPERGEINVPLSRTDRGNRTLAVDPDASRRAAASVGKASLTRYERKATTGRTSVAKVDLVSGRTHQIRAHFERIGHPLWGDVKYGGRVSDRDGTDQHQWLHAAWMELPDGRRFHAPLPADFTAVLRRLGYTAKDLQQIETF</sequence>
<dbReference type="InterPro" id="IPR050188">
    <property type="entry name" value="RluA_PseudoU_synthase"/>
</dbReference>
<evidence type="ECO:0000256" key="2">
    <source>
        <dbReference type="ARBA" id="ARBA00010876"/>
    </source>
</evidence>
<comment type="function">
    <text evidence="5">Responsible for synthesis of pseudouridine from uracil.</text>
</comment>
<dbReference type="PANTHER" id="PTHR21600">
    <property type="entry name" value="MITOCHONDRIAL RNA PSEUDOURIDINE SYNTHASE"/>
    <property type="match status" value="1"/>
</dbReference>
<dbReference type="Gene3D" id="3.30.2350.10">
    <property type="entry name" value="Pseudouridine synthase"/>
    <property type="match status" value="1"/>
</dbReference>
<keyword evidence="8" id="KW-1185">Reference proteome</keyword>